<dbReference type="InterPro" id="IPR004089">
    <property type="entry name" value="MCPsignal_dom"/>
</dbReference>
<accession>B7KDT7</accession>
<dbReference type="Gene3D" id="1.10.287.950">
    <property type="entry name" value="Methyl-accepting chemotaxis protein"/>
    <property type="match status" value="1"/>
</dbReference>
<organism evidence="5 6">
    <name type="scientific">Gloeothece citriformis (strain PCC 7424)</name>
    <name type="common">Cyanothece sp. (strain PCC 7424)</name>
    <dbReference type="NCBI Taxonomy" id="65393"/>
    <lineage>
        <taxon>Bacteria</taxon>
        <taxon>Bacillati</taxon>
        <taxon>Cyanobacteriota</taxon>
        <taxon>Cyanophyceae</taxon>
        <taxon>Oscillatoriophycideae</taxon>
        <taxon>Chroococcales</taxon>
        <taxon>Aphanothecaceae</taxon>
        <taxon>Gloeothece</taxon>
        <taxon>Gloeothece citriformis</taxon>
    </lineage>
</organism>
<sequence>MEITESTPTLAISKNNSSKPPTLLKAWIDKHLIGVMAGAASVSLIFFSGSIWNTWNAYQGFTKVITKQLELQHLSDEIIYLDEVLTMSARMAASTGNYKWEQRYNDHVSPLDQAIKEVIEIAPSYKEDIAKTDQANQTLIGIETQAFQLVREQKPQEALQLLLSPEYDANKQIYSQAIEKIVDNIQAEVEKNRTIYGHNLRLSLIFSGVSFPIFLISWGGVIWAVRSYIKERDTAQQELLKSQTSLLDLNKDLEEKGKLLYEAEQVTRIENETLQNDIAHLLDIVSAVEQGELTVQAEVNERLTGIVADTFNRLIEELAKVLIQVLSTAVQVTEKAQISEQIAQQVAQRANAQSDSVNQILDLSENVQISVNASSQEVQQALLSLSTLQEIVTQGTTAITQLREGIEILSSGNERIIQQMKTLGEFVGLADQFVAEQSEIAQQTQILALNASLVAARAAGQQSSSALLGVAREFEGIAEQVSQLAGATSEGLNVLEQRTQQIHRVVSSVDAEVQNLGNLVEGFREGVQQSRQLFETVETVTLQAMGAGSAVTQANNQIVEATQKTVTAMEDIAGLAQATADLAQNSLVQSEVMKNLSARLLQRIQFFQLPEVAEADNAPLLPPSHN</sequence>
<gene>
    <name evidence="5" type="ordered locus">PCC7424_1959</name>
</gene>
<dbReference type="SUPFAM" id="SSF58104">
    <property type="entry name" value="Methyl-accepting chemotaxis protein (MCP) signaling domain"/>
    <property type="match status" value="1"/>
</dbReference>
<keyword evidence="1 2" id="KW-0807">Transducer</keyword>
<feature type="transmembrane region" description="Helical" evidence="3">
    <location>
        <begin position="202"/>
        <end position="225"/>
    </location>
</feature>
<dbReference type="GO" id="GO:0007165">
    <property type="term" value="P:signal transduction"/>
    <property type="evidence" value="ECO:0007669"/>
    <property type="project" value="UniProtKB-KW"/>
</dbReference>
<dbReference type="RefSeq" id="WP_015953995.1">
    <property type="nucleotide sequence ID" value="NC_011729.1"/>
</dbReference>
<name>B7KDT7_GLOC7</name>
<dbReference type="PANTHER" id="PTHR32089:SF112">
    <property type="entry name" value="LYSOZYME-LIKE PROTEIN-RELATED"/>
    <property type="match status" value="1"/>
</dbReference>
<keyword evidence="6" id="KW-1185">Reference proteome</keyword>
<feature type="transmembrane region" description="Helical" evidence="3">
    <location>
        <begin position="32"/>
        <end position="55"/>
    </location>
</feature>
<dbReference type="HOGENOM" id="CLU_436619_0_0_3"/>
<dbReference type="STRING" id="65393.PCC7424_1959"/>
<dbReference type="AlphaFoldDB" id="B7KDT7"/>
<dbReference type="Proteomes" id="UP000002384">
    <property type="component" value="Chromosome"/>
</dbReference>
<keyword evidence="3" id="KW-0812">Transmembrane</keyword>
<dbReference type="PROSITE" id="PS50111">
    <property type="entry name" value="CHEMOTAXIS_TRANSDUC_2"/>
    <property type="match status" value="1"/>
</dbReference>
<feature type="domain" description="Methyl-accepting transducer" evidence="4">
    <location>
        <begin position="328"/>
        <end position="573"/>
    </location>
</feature>
<protein>
    <submittedName>
        <fullName evidence="5">Methyl-accepting chemotaxis sensory transducer</fullName>
    </submittedName>
</protein>
<keyword evidence="3" id="KW-0472">Membrane</keyword>
<dbReference type="OrthoDB" id="567929at2"/>
<evidence type="ECO:0000313" key="5">
    <source>
        <dbReference type="EMBL" id="ACK70389.1"/>
    </source>
</evidence>
<evidence type="ECO:0000259" key="4">
    <source>
        <dbReference type="PROSITE" id="PS50111"/>
    </source>
</evidence>
<evidence type="ECO:0000256" key="2">
    <source>
        <dbReference type="PROSITE-ProRule" id="PRU00284"/>
    </source>
</evidence>
<dbReference type="PANTHER" id="PTHR32089">
    <property type="entry name" value="METHYL-ACCEPTING CHEMOTAXIS PROTEIN MCPB"/>
    <property type="match status" value="1"/>
</dbReference>
<dbReference type="eggNOG" id="COG0840">
    <property type="taxonomic scope" value="Bacteria"/>
</dbReference>
<dbReference type="KEGG" id="cyc:PCC7424_1959"/>
<proteinExistence type="predicted"/>
<evidence type="ECO:0000313" key="6">
    <source>
        <dbReference type="Proteomes" id="UP000002384"/>
    </source>
</evidence>
<evidence type="ECO:0000256" key="3">
    <source>
        <dbReference type="SAM" id="Phobius"/>
    </source>
</evidence>
<keyword evidence="3" id="KW-1133">Transmembrane helix</keyword>
<dbReference type="EMBL" id="CP001291">
    <property type="protein sequence ID" value="ACK70389.1"/>
    <property type="molecule type" value="Genomic_DNA"/>
</dbReference>
<reference evidence="6" key="1">
    <citation type="journal article" date="2011" name="MBio">
        <title>Novel metabolic attributes of the genus Cyanothece, comprising a group of unicellular nitrogen-fixing Cyanobacteria.</title>
        <authorList>
            <person name="Bandyopadhyay A."/>
            <person name="Elvitigala T."/>
            <person name="Welsh E."/>
            <person name="Stockel J."/>
            <person name="Liberton M."/>
            <person name="Min H."/>
            <person name="Sherman L.A."/>
            <person name="Pakrasi H.B."/>
        </authorList>
    </citation>
    <scope>NUCLEOTIDE SEQUENCE [LARGE SCALE GENOMIC DNA]</scope>
    <source>
        <strain evidence="6">PCC 7424</strain>
    </source>
</reference>
<evidence type="ECO:0000256" key="1">
    <source>
        <dbReference type="ARBA" id="ARBA00023224"/>
    </source>
</evidence>
<dbReference type="GO" id="GO:0016020">
    <property type="term" value="C:membrane"/>
    <property type="evidence" value="ECO:0007669"/>
    <property type="project" value="InterPro"/>
</dbReference>